<feature type="region of interest" description="Disordered" evidence="1">
    <location>
        <begin position="162"/>
        <end position="221"/>
    </location>
</feature>
<dbReference type="Proteomes" id="UP000286921">
    <property type="component" value="Unassembled WGS sequence"/>
</dbReference>
<feature type="compositionally biased region" description="Low complexity" evidence="1">
    <location>
        <begin position="184"/>
        <end position="221"/>
    </location>
</feature>
<evidence type="ECO:0008006" key="4">
    <source>
        <dbReference type="Google" id="ProtNLM"/>
    </source>
</evidence>
<feature type="region of interest" description="Disordered" evidence="1">
    <location>
        <begin position="839"/>
        <end position="863"/>
    </location>
</feature>
<proteinExistence type="predicted"/>
<dbReference type="AlphaFoldDB" id="A0A401KHA2"/>
<comment type="caution">
    <text evidence="2">The sequence shown here is derived from an EMBL/GenBank/DDBJ whole genome shotgun (WGS) entry which is preliminary data.</text>
</comment>
<gene>
    <name evidence="2" type="ORF">AAWM_01471</name>
</gene>
<organism evidence="2 3">
    <name type="scientific">Aspergillus awamori</name>
    <name type="common">Black koji mold</name>
    <dbReference type="NCBI Taxonomy" id="105351"/>
    <lineage>
        <taxon>Eukaryota</taxon>
        <taxon>Fungi</taxon>
        <taxon>Dikarya</taxon>
        <taxon>Ascomycota</taxon>
        <taxon>Pezizomycotina</taxon>
        <taxon>Eurotiomycetes</taxon>
        <taxon>Eurotiomycetidae</taxon>
        <taxon>Eurotiales</taxon>
        <taxon>Aspergillaceae</taxon>
        <taxon>Aspergillus</taxon>
    </lineage>
</organism>
<dbReference type="STRING" id="105351.A0A401KHA2"/>
<reference evidence="2 3" key="1">
    <citation type="submission" date="2016-09" db="EMBL/GenBank/DDBJ databases">
        <title>Aspergillus awamori IFM 58123T.</title>
        <authorList>
            <person name="Kusuya Y."/>
            <person name="Shimizu M."/>
            <person name="Takahashi H."/>
            <person name="Yaguchi T."/>
        </authorList>
    </citation>
    <scope>NUCLEOTIDE SEQUENCE [LARGE SCALE GENOMIC DNA]</scope>
    <source>
        <strain evidence="2 3">IFM 58123</strain>
    </source>
</reference>
<dbReference type="EMBL" id="BDHI01000001">
    <property type="protein sequence ID" value="GCB18586.1"/>
    <property type="molecule type" value="Genomic_DNA"/>
</dbReference>
<sequence length="954" mass="106177">MASNSEAADIPELTKLARDLYLTCNSISGDAPDGFNQLVASLASLHSVFQTLRDDVSTRKFELAESDDECRHTLYRCLHSCSGTLQQLKEVVDMYRNTGFENGRQLWQSIDWMTQQAFIDDLKSKIVAHTCYLGAHDDVSPISMSVSTPRQQNVFILAELDGTEPTRPNPAATQPSCPPEEPSHVSASSESVVSGHSDTSSFTATTYTSPTTPASSTFSPPQSIVSEAFSTEKEVVWARGPGFGFSNMQNQGRIQRSTSIKPGESTPWGSPGHSGADAIQELHRRQLREQIFRSLRCEQRDKTHQPDAELLANFDHIAHKEERAQQLTARCWLLVAVWWLLKARTALANSERSTLASTRGSVSPSALSCNSSHQPYVDLLKASYILYDIVLNCDNPQLLLEDEIRKMISDLSDGLKEDFGQFSAVDIPDYAAIHSQNLDFWEPLQPEEMIGKDGQPAKPGNFCYITVELEDAGKEDEQVLFRTFVNAGIGTKKLRMRSREAPYMLLLSTKYGESEPKITLCNQYGTFCLQRDLAPGDLAQLIQVSNASLTNLSVPRPTEPVTLKFGTMSLSVSFQYMSDIMQVISMPKAYFDAVQIREPLDSDQFTETVIFKSPAESVEQLRMPSLVSTSPPTVHRSCEVRILQRSFGEAWRSIRRMVISSSAADKPGQTTEFFMPMSHVQVSRTTASGFILLKWSDTGQERSSKTDGNYHPLFTYIYDSSNPNIGLGIQFRLQEAVDGLEKVVLGLSTKPAFTWSQAKSSGHVYEVADIAPDEKRYKAVMLRERRNLPLIIAEQQRQFEQQFLTPVGSEDLLEDDAASAGIVRSRTARTHRRWYAPWDSASPGAPSQVTGHHAGSGSGSLRKMIRPPLDKARSLFVLPTTTTTGESVLVSYWMPQEASVLPPSGSIAERGRIADVKTGAGYLSVERYHRRCHSEQPRSWKRPSAALWPLEEEQ</sequence>
<keyword evidence="3" id="KW-1185">Reference proteome</keyword>
<protein>
    <recommendedName>
        <fullName evidence="4">Fungal N-terminal domain-containing protein</fullName>
    </recommendedName>
</protein>
<evidence type="ECO:0000256" key="1">
    <source>
        <dbReference type="SAM" id="MobiDB-lite"/>
    </source>
</evidence>
<feature type="region of interest" description="Disordered" evidence="1">
    <location>
        <begin position="934"/>
        <end position="954"/>
    </location>
</feature>
<evidence type="ECO:0000313" key="3">
    <source>
        <dbReference type="Proteomes" id="UP000286921"/>
    </source>
</evidence>
<accession>A0A401KHA2</accession>
<name>A0A401KHA2_ASPAW</name>
<evidence type="ECO:0000313" key="2">
    <source>
        <dbReference type="EMBL" id="GCB18586.1"/>
    </source>
</evidence>